<organism evidence="1 2">
    <name type="scientific">Botryotinia fuckeliana (strain T4)</name>
    <name type="common">Noble rot fungus</name>
    <name type="synonym">Botrytis cinerea</name>
    <dbReference type="NCBI Taxonomy" id="999810"/>
    <lineage>
        <taxon>Eukaryota</taxon>
        <taxon>Fungi</taxon>
        <taxon>Dikarya</taxon>
        <taxon>Ascomycota</taxon>
        <taxon>Pezizomycotina</taxon>
        <taxon>Leotiomycetes</taxon>
        <taxon>Helotiales</taxon>
        <taxon>Sclerotiniaceae</taxon>
        <taxon>Botrytis</taxon>
    </lineage>
</organism>
<accession>G2YBC4</accession>
<dbReference type="Proteomes" id="UP000008177">
    <property type="component" value="Unplaced contigs"/>
</dbReference>
<dbReference type="HOGENOM" id="CLU_2903938_0_0_1"/>
<protein>
    <submittedName>
        <fullName evidence="1">Uncharacterized protein</fullName>
    </submittedName>
</protein>
<dbReference type="EMBL" id="FQ790311">
    <property type="protein sequence ID" value="CCD34515.1"/>
    <property type="molecule type" value="Genomic_DNA"/>
</dbReference>
<name>G2YBC4_BOTF4</name>
<dbReference type="InParanoid" id="G2YBC4"/>
<evidence type="ECO:0000313" key="2">
    <source>
        <dbReference type="Proteomes" id="UP000008177"/>
    </source>
</evidence>
<dbReference type="AlphaFoldDB" id="G2YBC4"/>
<sequence>MCDRILTQPCNTDYGDKVALVARPCRGCNPTATSRFCASSASTWTHTLSLRIQNIDAHRKAA</sequence>
<gene>
    <name evidence="1" type="ORF">BofuT4_uP102160.1</name>
</gene>
<proteinExistence type="predicted"/>
<evidence type="ECO:0000313" key="1">
    <source>
        <dbReference type="EMBL" id="CCD34515.1"/>
    </source>
</evidence>
<reference evidence="2" key="1">
    <citation type="journal article" date="2011" name="PLoS Genet.">
        <title>Genomic analysis of the necrotrophic fungal pathogens Sclerotinia sclerotiorum and Botrytis cinerea.</title>
        <authorList>
            <person name="Amselem J."/>
            <person name="Cuomo C.A."/>
            <person name="van Kan J.A."/>
            <person name="Viaud M."/>
            <person name="Benito E.P."/>
            <person name="Couloux A."/>
            <person name="Coutinho P.M."/>
            <person name="de Vries R.P."/>
            <person name="Dyer P.S."/>
            <person name="Fillinger S."/>
            <person name="Fournier E."/>
            <person name="Gout L."/>
            <person name="Hahn M."/>
            <person name="Kohn L."/>
            <person name="Lapalu N."/>
            <person name="Plummer K.M."/>
            <person name="Pradier J.M."/>
            <person name="Quevillon E."/>
            <person name="Sharon A."/>
            <person name="Simon A."/>
            <person name="ten Have A."/>
            <person name="Tudzynski B."/>
            <person name="Tudzynski P."/>
            <person name="Wincker P."/>
            <person name="Andrew M."/>
            <person name="Anthouard V."/>
            <person name="Beever R.E."/>
            <person name="Beffa R."/>
            <person name="Benoit I."/>
            <person name="Bouzid O."/>
            <person name="Brault B."/>
            <person name="Chen Z."/>
            <person name="Choquer M."/>
            <person name="Collemare J."/>
            <person name="Cotton P."/>
            <person name="Danchin E.G."/>
            <person name="Da Silva C."/>
            <person name="Gautier A."/>
            <person name="Giraud C."/>
            <person name="Giraud T."/>
            <person name="Gonzalez C."/>
            <person name="Grossetete S."/>
            <person name="Guldener U."/>
            <person name="Henrissat B."/>
            <person name="Howlett B.J."/>
            <person name="Kodira C."/>
            <person name="Kretschmer M."/>
            <person name="Lappartient A."/>
            <person name="Leroch M."/>
            <person name="Levis C."/>
            <person name="Mauceli E."/>
            <person name="Neuveglise C."/>
            <person name="Oeser B."/>
            <person name="Pearson M."/>
            <person name="Poulain J."/>
            <person name="Poussereau N."/>
            <person name="Quesneville H."/>
            <person name="Rascle C."/>
            <person name="Schumacher J."/>
            <person name="Segurens B."/>
            <person name="Sexton A."/>
            <person name="Silva E."/>
            <person name="Sirven C."/>
            <person name="Soanes D.M."/>
            <person name="Talbot N.J."/>
            <person name="Templeton M."/>
            <person name="Yandava C."/>
            <person name="Yarden O."/>
            <person name="Zeng Q."/>
            <person name="Rollins J.A."/>
            <person name="Lebrun M.H."/>
            <person name="Dickman M."/>
        </authorList>
    </citation>
    <scope>NUCLEOTIDE SEQUENCE [LARGE SCALE GENOMIC DNA]</scope>
    <source>
        <strain evidence="2">T4</strain>
    </source>
</reference>